<accession>A0ABV6PRN7</accession>
<dbReference type="SUPFAM" id="SSF56801">
    <property type="entry name" value="Acetyl-CoA synthetase-like"/>
    <property type="match status" value="1"/>
</dbReference>
<dbReference type="Proteomes" id="UP001589834">
    <property type="component" value="Unassembled WGS sequence"/>
</dbReference>
<dbReference type="PROSITE" id="PS00455">
    <property type="entry name" value="AMP_BINDING"/>
    <property type="match status" value="1"/>
</dbReference>
<dbReference type="InterPro" id="IPR020459">
    <property type="entry name" value="AMP-binding"/>
</dbReference>
<feature type="domain" description="AMP-dependent synthetase/ligase" evidence="1">
    <location>
        <begin position="9"/>
        <end position="372"/>
    </location>
</feature>
<dbReference type="InterPro" id="IPR020845">
    <property type="entry name" value="AMP-binding_CS"/>
</dbReference>
<proteinExistence type="predicted"/>
<evidence type="ECO:0000313" key="4">
    <source>
        <dbReference type="Proteomes" id="UP001589834"/>
    </source>
</evidence>
<dbReference type="RefSeq" id="WP_377481345.1">
    <property type="nucleotide sequence ID" value="NZ_JBHLTN010000013.1"/>
</dbReference>
<feature type="domain" description="AMP-binding enzyme C-terminal" evidence="2">
    <location>
        <begin position="422"/>
        <end position="498"/>
    </location>
</feature>
<dbReference type="InterPro" id="IPR042099">
    <property type="entry name" value="ANL_N_sf"/>
</dbReference>
<dbReference type="Gene3D" id="3.30.300.30">
    <property type="match status" value="1"/>
</dbReference>
<evidence type="ECO:0000313" key="3">
    <source>
        <dbReference type="EMBL" id="MFC0592239.1"/>
    </source>
</evidence>
<protein>
    <submittedName>
        <fullName evidence="3">Class I adenylate-forming enzyme family protein</fullName>
    </submittedName>
</protein>
<reference evidence="3 4" key="1">
    <citation type="submission" date="2024-09" db="EMBL/GenBank/DDBJ databases">
        <authorList>
            <person name="Sun Q."/>
            <person name="Mori K."/>
        </authorList>
    </citation>
    <scope>NUCLEOTIDE SEQUENCE [LARGE SCALE GENOMIC DNA]</scope>
    <source>
        <strain evidence="3 4">NCAIM B.02336</strain>
    </source>
</reference>
<keyword evidence="4" id="KW-1185">Reference proteome</keyword>
<comment type="caution">
    <text evidence="3">The sequence shown here is derived from an EMBL/GenBank/DDBJ whole genome shotgun (WGS) entry which is preliminary data.</text>
</comment>
<dbReference type="EMBL" id="JBHLTN010000013">
    <property type="protein sequence ID" value="MFC0592239.1"/>
    <property type="molecule type" value="Genomic_DNA"/>
</dbReference>
<dbReference type="InterPro" id="IPR045851">
    <property type="entry name" value="AMP-bd_C_sf"/>
</dbReference>
<organism evidence="3 4">
    <name type="scientific">Ottowia pentelensis</name>
    <dbReference type="NCBI Taxonomy" id="511108"/>
    <lineage>
        <taxon>Bacteria</taxon>
        <taxon>Pseudomonadati</taxon>
        <taxon>Pseudomonadota</taxon>
        <taxon>Betaproteobacteria</taxon>
        <taxon>Burkholderiales</taxon>
        <taxon>Comamonadaceae</taxon>
        <taxon>Ottowia</taxon>
    </lineage>
</organism>
<dbReference type="InterPro" id="IPR025110">
    <property type="entry name" value="AMP-bd_C"/>
</dbReference>
<dbReference type="InterPro" id="IPR000873">
    <property type="entry name" value="AMP-dep_synth/lig_dom"/>
</dbReference>
<sequence>MSLPHLLIRQARRQPHGDAILHGARVHASHRQWASRSAGLAERLRAAGLQPGERVLLFAHNHPRYLEVLWGLWWAGLVAVPVNAKLHPREVEWIVANCGARWAFVTADVADAPLAGIERQVELDSPAADALLAEAPDPLAVPVAERAPDDTAWLFYTSGTTGRPKGVMLSERNLMTMGLGYHVDVDPVARQDAIAYAAPISHGAGLYSIPHLMAGARHVVPASGGFDAAELFALGHAVGPLSLFAAPTIVGRLVDHAQHEGLSPADCARAFKTIVYGGAPMYLADIQRALQVMGPRFVQIYGQGETPMVGTVLSRADLGDTPHPRHRQRLASIGVAQTPVRVRVTDAAGRDLPPGEIGEVLVRGDSVMTGYWNNPEATAAAIRDGWLFTGDMGALDEDGYLTLKDRSKDLIISGGSNIYPREVEETLLTAPGVLEVAVVGEHDAQWGENVVAFIVAAAGLAAPDPTALDAHCLRQIARFKRPKRYVFVSELPKNNYGKVLKTVLRERLHTAG</sequence>
<evidence type="ECO:0000259" key="1">
    <source>
        <dbReference type="Pfam" id="PF00501"/>
    </source>
</evidence>
<gene>
    <name evidence="3" type="ORF">ACFFGG_06685</name>
</gene>
<dbReference type="Gene3D" id="3.40.50.12780">
    <property type="entry name" value="N-terminal domain of ligase-like"/>
    <property type="match status" value="1"/>
</dbReference>
<dbReference type="PRINTS" id="PR00154">
    <property type="entry name" value="AMPBINDING"/>
</dbReference>
<dbReference type="InterPro" id="IPR050237">
    <property type="entry name" value="ATP-dep_AMP-bd_enzyme"/>
</dbReference>
<dbReference type="Pfam" id="PF00501">
    <property type="entry name" value="AMP-binding"/>
    <property type="match status" value="1"/>
</dbReference>
<evidence type="ECO:0000259" key="2">
    <source>
        <dbReference type="Pfam" id="PF13193"/>
    </source>
</evidence>
<dbReference type="PANTHER" id="PTHR43767">
    <property type="entry name" value="LONG-CHAIN-FATTY-ACID--COA LIGASE"/>
    <property type="match status" value="1"/>
</dbReference>
<name>A0ABV6PRN7_9BURK</name>
<dbReference type="PANTHER" id="PTHR43767:SF7">
    <property type="entry name" value="MEDIUM_LONG-CHAIN-FATTY-ACID--COA LIGASE FADD8"/>
    <property type="match status" value="1"/>
</dbReference>
<dbReference type="Pfam" id="PF13193">
    <property type="entry name" value="AMP-binding_C"/>
    <property type="match status" value="1"/>
</dbReference>